<reference evidence="8" key="1">
    <citation type="journal article" date="2019" name="Int. J. Syst. Evol. Microbiol.">
        <title>The Global Catalogue of Microorganisms (GCM) 10K type strain sequencing project: providing services to taxonomists for standard genome sequencing and annotation.</title>
        <authorList>
            <consortium name="The Broad Institute Genomics Platform"/>
            <consortium name="The Broad Institute Genome Sequencing Center for Infectious Disease"/>
            <person name="Wu L."/>
            <person name="Ma J."/>
        </authorList>
    </citation>
    <scope>NUCLEOTIDE SEQUENCE [LARGE SCALE GENOMIC DNA]</scope>
    <source>
        <strain evidence="8">JCM 17630</strain>
    </source>
</reference>
<keyword evidence="5 6" id="KW-0472">Membrane</keyword>
<evidence type="ECO:0000256" key="3">
    <source>
        <dbReference type="ARBA" id="ARBA00022692"/>
    </source>
</evidence>
<dbReference type="EMBL" id="BAABCA010000002">
    <property type="protein sequence ID" value="GAA4233003.1"/>
    <property type="molecule type" value="Genomic_DNA"/>
</dbReference>
<feature type="transmembrane region" description="Helical" evidence="6">
    <location>
        <begin position="67"/>
        <end position="85"/>
    </location>
</feature>
<proteinExistence type="inferred from homology"/>
<evidence type="ECO:0000313" key="7">
    <source>
        <dbReference type="EMBL" id="GAA4233003.1"/>
    </source>
</evidence>
<dbReference type="Proteomes" id="UP001501496">
    <property type="component" value="Unassembled WGS sequence"/>
</dbReference>
<evidence type="ECO:0000256" key="6">
    <source>
        <dbReference type="SAM" id="Phobius"/>
    </source>
</evidence>
<keyword evidence="4 6" id="KW-1133">Transmembrane helix</keyword>
<evidence type="ECO:0000256" key="4">
    <source>
        <dbReference type="ARBA" id="ARBA00022989"/>
    </source>
</evidence>
<feature type="transmembrane region" description="Helical" evidence="6">
    <location>
        <begin position="27"/>
        <end position="47"/>
    </location>
</feature>
<name>A0ABP8C3E4_9FLAO</name>
<feature type="transmembrane region" description="Helical" evidence="6">
    <location>
        <begin position="123"/>
        <end position="146"/>
    </location>
</feature>
<organism evidence="7 8">
    <name type="scientific">Postechiella marina</name>
    <dbReference type="NCBI Taxonomy" id="943941"/>
    <lineage>
        <taxon>Bacteria</taxon>
        <taxon>Pseudomonadati</taxon>
        <taxon>Bacteroidota</taxon>
        <taxon>Flavobacteriia</taxon>
        <taxon>Flavobacteriales</taxon>
        <taxon>Flavobacteriaceae</taxon>
        <taxon>Postechiella</taxon>
    </lineage>
</organism>
<gene>
    <name evidence="7" type="ORF">GCM10022291_09030</name>
</gene>
<evidence type="ECO:0000313" key="8">
    <source>
        <dbReference type="Proteomes" id="UP001501496"/>
    </source>
</evidence>
<evidence type="ECO:0000256" key="5">
    <source>
        <dbReference type="ARBA" id="ARBA00023136"/>
    </source>
</evidence>
<evidence type="ECO:0000256" key="2">
    <source>
        <dbReference type="ARBA" id="ARBA00009694"/>
    </source>
</evidence>
<accession>A0ABP8C3E4</accession>
<evidence type="ECO:0000256" key="1">
    <source>
        <dbReference type="ARBA" id="ARBA00004141"/>
    </source>
</evidence>
<keyword evidence="3 6" id="KW-0812">Transmembrane</keyword>
<dbReference type="InterPro" id="IPR006696">
    <property type="entry name" value="DUF423"/>
</dbReference>
<feature type="transmembrane region" description="Helical" evidence="6">
    <location>
        <begin position="92"/>
        <end position="111"/>
    </location>
</feature>
<dbReference type="Pfam" id="PF04241">
    <property type="entry name" value="DUF423"/>
    <property type="match status" value="1"/>
</dbReference>
<sequence>MINFVDEFETNLINTLSFKYDIMNKKILIAAALLGIIGIVLGAFAAHGLKTLITVEAQKTFETGVRYQMYHAFLLLFVGSSNFILDKTKMYVFYLVLIGLLFFSGSIYGLATNELSSFNFKSIGFITPIGGLLLIVSWVLLFIDFLKIK</sequence>
<dbReference type="PANTHER" id="PTHR43461:SF1">
    <property type="entry name" value="TRANSMEMBRANE PROTEIN 256"/>
    <property type="match status" value="1"/>
</dbReference>
<comment type="similarity">
    <text evidence="2">Belongs to the UPF0382 family.</text>
</comment>
<dbReference type="PANTHER" id="PTHR43461">
    <property type="entry name" value="TRANSMEMBRANE PROTEIN 256"/>
    <property type="match status" value="1"/>
</dbReference>
<comment type="caution">
    <text evidence="7">The sequence shown here is derived from an EMBL/GenBank/DDBJ whole genome shotgun (WGS) entry which is preliminary data.</text>
</comment>
<comment type="subcellular location">
    <subcellularLocation>
        <location evidence="1">Membrane</location>
        <topology evidence="1">Multi-pass membrane protein</topology>
    </subcellularLocation>
</comment>
<protein>
    <submittedName>
        <fullName evidence="7">DUF423 domain-containing protein</fullName>
    </submittedName>
</protein>
<keyword evidence="8" id="KW-1185">Reference proteome</keyword>